<evidence type="ECO:0000313" key="3">
    <source>
        <dbReference type="Proteomes" id="UP001291926"/>
    </source>
</evidence>
<reference evidence="2 3" key="1">
    <citation type="journal article" date="2023" name="bioRxiv">
        <title>Genome report: Whole genome sequence and annotation of Penstemon davidsonii.</title>
        <authorList>
            <person name="Ostevik K.L."/>
            <person name="Alabady M."/>
            <person name="Zhang M."/>
            <person name="Rausher M.D."/>
        </authorList>
    </citation>
    <scope>NUCLEOTIDE SEQUENCE [LARGE SCALE GENOMIC DNA]</scope>
    <source>
        <strain evidence="2">DNT005</strain>
        <tissue evidence="2">Whole leaf</tissue>
    </source>
</reference>
<dbReference type="Proteomes" id="UP001291926">
    <property type="component" value="Unassembled WGS sequence"/>
</dbReference>
<dbReference type="EMBL" id="JAYDYQ010002688">
    <property type="protein sequence ID" value="KAK4477399.1"/>
    <property type="molecule type" value="Genomic_DNA"/>
</dbReference>
<evidence type="ECO:0000313" key="2">
    <source>
        <dbReference type="EMBL" id="KAK4477399.1"/>
    </source>
</evidence>
<keyword evidence="3" id="KW-1185">Reference proteome</keyword>
<sequence>MLPHITVVLLGKFFILGFLRFTGQFLGYKGVSLSSPTLGSAMSNLNPASTFILAIIFRYLGSIWMGFGSVSWVSI</sequence>
<keyword evidence="1" id="KW-0812">Transmembrane</keyword>
<keyword evidence="1" id="KW-1133">Transmembrane helix</keyword>
<keyword evidence="1" id="KW-0472">Membrane</keyword>
<gene>
    <name evidence="2" type="ORF">RD792_016620</name>
</gene>
<name>A0ABR0CK27_9LAMI</name>
<protein>
    <submittedName>
        <fullName evidence="2">Uncharacterized protein</fullName>
    </submittedName>
</protein>
<comment type="caution">
    <text evidence="2">The sequence shown here is derived from an EMBL/GenBank/DDBJ whole genome shotgun (WGS) entry which is preliminary data.</text>
</comment>
<organism evidence="2 3">
    <name type="scientific">Penstemon davidsonii</name>
    <dbReference type="NCBI Taxonomy" id="160366"/>
    <lineage>
        <taxon>Eukaryota</taxon>
        <taxon>Viridiplantae</taxon>
        <taxon>Streptophyta</taxon>
        <taxon>Embryophyta</taxon>
        <taxon>Tracheophyta</taxon>
        <taxon>Spermatophyta</taxon>
        <taxon>Magnoliopsida</taxon>
        <taxon>eudicotyledons</taxon>
        <taxon>Gunneridae</taxon>
        <taxon>Pentapetalae</taxon>
        <taxon>asterids</taxon>
        <taxon>lamiids</taxon>
        <taxon>Lamiales</taxon>
        <taxon>Plantaginaceae</taxon>
        <taxon>Cheloneae</taxon>
        <taxon>Penstemon</taxon>
    </lineage>
</organism>
<feature type="transmembrane region" description="Helical" evidence="1">
    <location>
        <begin position="48"/>
        <end position="73"/>
    </location>
</feature>
<proteinExistence type="predicted"/>
<feature type="transmembrane region" description="Helical" evidence="1">
    <location>
        <begin position="7"/>
        <end position="28"/>
    </location>
</feature>
<evidence type="ECO:0000256" key="1">
    <source>
        <dbReference type="SAM" id="Phobius"/>
    </source>
</evidence>
<accession>A0ABR0CK27</accession>